<feature type="domain" description="C2H2-type" evidence="12">
    <location>
        <begin position="51"/>
        <end position="80"/>
    </location>
</feature>
<dbReference type="GO" id="GO:0005634">
    <property type="term" value="C:nucleus"/>
    <property type="evidence" value="ECO:0007669"/>
    <property type="project" value="UniProtKB-SubCell"/>
</dbReference>
<keyword evidence="3" id="KW-0963">Cytoplasm</keyword>
<evidence type="ECO:0000313" key="14">
    <source>
        <dbReference type="Proteomes" id="UP001310594"/>
    </source>
</evidence>
<keyword evidence="6 10" id="KW-0863">Zinc-finger</keyword>
<dbReference type="InterPro" id="IPR051879">
    <property type="entry name" value="C2H2-ZF_Maturation_Protein"/>
</dbReference>
<dbReference type="GO" id="GO:0005737">
    <property type="term" value="C:cytoplasm"/>
    <property type="evidence" value="ECO:0007669"/>
    <property type="project" value="UniProtKB-SubCell"/>
</dbReference>
<dbReference type="PANTHER" id="PTHR46095">
    <property type="entry name" value="ZINC FINGER PROTEIN 593"/>
    <property type="match status" value="1"/>
</dbReference>
<dbReference type="Proteomes" id="UP001310594">
    <property type="component" value="Unassembled WGS sequence"/>
</dbReference>
<feature type="compositionally biased region" description="Basic residues" evidence="11">
    <location>
        <begin position="70"/>
        <end position="80"/>
    </location>
</feature>
<keyword evidence="8" id="KW-0539">Nucleus</keyword>
<feature type="region of interest" description="Disordered" evidence="11">
    <location>
        <begin position="1"/>
        <end position="28"/>
    </location>
</feature>
<evidence type="ECO:0000259" key="12">
    <source>
        <dbReference type="PROSITE" id="PS50157"/>
    </source>
</evidence>
<feature type="compositionally biased region" description="Basic residues" evidence="11">
    <location>
        <begin position="8"/>
        <end position="17"/>
    </location>
</feature>
<evidence type="ECO:0000256" key="4">
    <source>
        <dbReference type="ARBA" id="ARBA00022517"/>
    </source>
</evidence>
<dbReference type="InterPro" id="IPR013087">
    <property type="entry name" value="Znf_C2H2_type"/>
</dbReference>
<evidence type="ECO:0000256" key="6">
    <source>
        <dbReference type="ARBA" id="ARBA00022771"/>
    </source>
</evidence>
<organism evidence="13 14">
    <name type="scientific">Elasticomyces elasticus</name>
    <dbReference type="NCBI Taxonomy" id="574655"/>
    <lineage>
        <taxon>Eukaryota</taxon>
        <taxon>Fungi</taxon>
        <taxon>Dikarya</taxon>
        <taxon>Ascomycota</taxon>
        <taxon>Pezizomycotina</taxon>
        <taxon>Dothideomycetes</taxon>
        <taxon>Dothideomycetidae</taxon>
        <taxon>Mycosphaerellales</taxon>
        <taxon>Teratosphaeriaceae</taxon>
        <taxon>Elasticomyces</taxon>
    </lineage>
</organism>
<dbReference type="GO" id="GO:0008270">
    <property type="term" value="F:zinc ion binding"/>
    <property type="evidence" value="ECO:0007669"/>
    <property type="project" value="UniProtKB-KW"/>
</dbReference>
<evidence type="ECO:0000256" key="11">
    <source>
        <dbReference type="SAM" id="MobiDB-lite"/>
    </source>
</evidence>
<dbReference type="EMBL" id="JAVRQU010000025">
    <property type="protein sequence ID" value="KAK5690407.1"/>
    <property type="molecule type" value="Genomic_DNA"/>
</dbReference>
<dbReference type="AlphaFoldDB" id="A0AAN7ZY64"/>
<sequence length="127" mass="14510">MPSIRGPKSVHKTRRHTRDLDQVHADLHSKNHLKQYQDTKLPEELPAFGQHYCVECAKWFESEANLKAHAKGKPHRRRVRDLKAEPYSQKEAEAAIGLTTNNGKKDDGEEKVDAEKMEVEVAVDEVT</sequence>
<gene>
    <name evidence="13" type="ORF">LTR97_012275</name>
</gene>
<accession>A0AAN7ZY64</accession>
<keyword evidence="4" id="KW-0690">Ribosome biogenesis</keyword>
<dbReference type="SUPFAM" id="SSF57667">
    <property type="entry name" value="beta-beta-alpha zinc fingers"/>
    <property type="match status" value="1"/>
</dbReference>
<dbReference type="InterPro" id="IPR003604">
    <property type="entry name" value="Matrin/U1-like-C_Znf_C2H2"/>
</dbReference>
<evidence type="ECO:0000256" key="10">
    <source>
        <dbReference type="PROSITE-ProRule" id="PRU00042"/>
    </source>
</evidence>
<evidence type="ECO:0000256" key="9">
    <source>
        <dbReference type="ARBA" id="ARBA00038064"/>
    </source>
</evidence>
<dbReference type="PROSITE" id="PS00028">
    <property type="entry name" value="ZINC_FINGER_C2H2_1"/>
    <property type="match status" value="1"/>
</dbReference>
<comment type="subcellular location">
    <subcellularLocation>
        <location evidence="2">Cytoplasm</location>
    </subcellularLocation>
    <subcellularLocation>
        <location evidence="1">Nucleus</location>
    </subcellularLocation>
</comment>
<feature type="compositionally biased region" description="Basic and acidic residues" evidence="11">
    <location>
        <begin position="81"/>
        <end position="93"/>
    </location>
</feature>
<dbReference type="GO" id="GO:0043021">
    <property type="term" value="F:ribonucleoprotein complex binding"/>
    <property type="evidence" value="ECO:0007669"/>
    <property type="project" value="UniProtKB-ARBA"/>
</dbReference>
<dbReference type="SMART" id="SM00451">
    <property type="entry name" value="ZnF_U1"/>
    <property type="match status" value="1"/>
</dbReference>
<dbReference type="Gene3D" id="3.30.160.60">
    <property type="entry name" value="Classic Zinc Finger"/>
    <property type="match status" value="1"/>
</dbReference>
<evidence type="ECO:0000256" key="8">
    <source>
        <dbReference type="ARBA" id="ARBA00023242"/>
    </source>
</evidence>
<dbReference type="GO" id="GO:0042254">
    <property type="term" value="P:ribosome biogenesis"/>
    <property type="evidence" value="ECO:0007669"/>
    <property type="project" value="UniProtKB-KW"/>
</dbReference>
<evidence type="ECO:0000256" key="5">
    <source>
        <dbReference type="ARBA" id="ARBA00022723"/>
    </source>
</evidence>
<dbReference type="Pfam" id="PF12171">
    <property type="entry name" value="zf-C2H2_jaz"/>
    <property type="match status" value="1"/>
</dbReference>
<feature type="region of interest" description="Disordered" evidence="11">
    <location>
        <begin position="70"/>
        <end position="115"/>
    </location>
</feature>
<dbReference type="InterPro" id="IPR022755">
    <property type="entry name" value="Znf_C2H2_jaz"/>
</dbReference>
<feature type="compositionally biased region" description="Basic and acidic residues" evidence="11">
    <location>
        <begin position="18"/>
        <end position="28"/>
    </location>
</feature>
<evidence type="ECO:0000313" key="13">
    <source>
        <dbReference type="EMBL" id="KAK5690407.1"/>
    </source>
</evidence>
<evidence type="ECO:0000256" key="1">
    <source>
        <dbReference type="ARBA" id="ARBA00004123"/>
    </source>
</evidence>
<evidence type="ECO:0000256" key="2">
    <source>
        <dbReference type="ARBA" id="ARBA00004496"/>
    </source>
</evidence>
<protein>
    <recommendedName>
        <fullName evidence="12">C2H2-type domain-containing protein</fullName>
    </recommendedName>
</protein>
<dbReference type="FunFam" id="3.30.160.60:FF:000299">
    <property type="entry name" value="Zinc finger protein 593"/>
    <property type="match status" value="1"/>
</dbReference>
<evidence type="ECO:0000256" key="7">
    <source>
        <dbReference type="ARBA" id="ARBA00022833"/>
    </source>
</evidence>
<keyword evidence="7" id="KW-0862">Zinc</keyword>
<dbReference type="InterPro" id="IPR036236">
    <property type="entry name" value="Znf_C2H2_sf"/>
</dbReference>
<name>A0AAN7ZY64_9PEZI</name>
<proteinExistence type="inferred from homology"/>
<dbReference type="GO" id="GO:0003676">
    <property type="term" value="F:nucleic acid binding"/>
    <property type="evidence" value="ECO:0007669"/>
    <property type="project" value="InterPro"/>
</dbReference>
<feature type="compositionally biased region" description="Basic and acidic residues" evidence="11">
    <location>
        <begin position="103"/>
        <end position="115"/>
    </location>
</feature>
<dbReference type="PROSITE" id="PS50157">
    <property type="entry name" value="ZINC_FINGER_C2H2_2"/>
    <property type="match status" value="1"/>
</dbReference>
<evidence type="ECO:0000256" key="3">
    <source>
        <dbReference type="ARBA" id="ARBA00022490"/>
    </source>
</evidence>
<dbReference type="PANTHER" id="PTHR46095:SF1">
    <property type="entry name" value="ZINC FINGER PROTEIN 593"/>
    <property type="match status" value="1"/>
</dbReference>
<comment type="similarity">
    <text evidence="9">Belongs to the ZNF593/BUD20 C2H2-type zinc-finger protein family.</text>
</comment>
<keyword evidence="5" id="KW-0479">Metal-binding</keyword>
<reference evidence="13" key="1">
    <citation type="submission" date="2023-08" db="EMBL/GenBank/DDBJ databases">
        <title>Black Yeasts Isolated from many extreme environments.</title>
        <authorList>
            <person name="Coleine C."/>
            <person name="Stajich J.E."/>
            <person name="Selbmann L."/>
        </authorList>
    </citation>
    <scope>NUCLEOTIDE SEQUENCE</scope>
    <source>
        <strain evidence="13">CCFEE 5810</strain>
    </source>
</reference>
<comment type="caution">
    <text evidence="13">The sequence shown here is derived from an EMBL/GenBank/DDBJ whole genome shotgun (WGS) entry which is preliminary data.</text>
</comment>